<dbReference type="InterPro" id="IPR036249">
    <property type="entry name" value="Thioredoxin-like_sf"/>
</dbReference>
<dbReference type="Proteomes" id="UP000017819">
    <property type="component" value="Unassembled WGS sequence"/>
</dbReference>
<evidence type="ECO:0000313" key="1">
    <source>
        <dbReference type="EMBL" id="ESR26005.1"/>
    </source>
</evidence>
<dbReference type="SUPFAM" id="SSF52833">
    <property type="entry name" value="Thioredoxin-like"/>
    <property type="match status" value="1"/>
</dbReference>
<reference evidence="1 2" key="1">
    <citation type="journal article" date="2014" name="Genome Announc.">
        <title>Draft Genome Sequence of Lutibaculum baratangense Strain AMV1T, Isolated from a Mud Volcano in Andamans, India.</title>
        <authorList>
            <person name="Singh A."/>
            <person name="Sreenivas A."/>
            <person name="Sathyanarayana Reddy G."/>
            <person name="Pinnaka A.K."/>
            <person name="Shivaji S."/>
        </authorList>
    </citation>
    <scope>NUCLEOTIDE SEQUENCE [LARGE SCALE GENOMIC DNA]</scope>
    <source>
        <strain evidence="1 2">AMV1</strain>
    </source>
</reference>
<dbReference type="AlphaFoldDB" id="V4RSA1"/>
<evidence type="ECO:0008006" key="3">
    <source>
        <dbReference type="Google" id="ProtNLM"/>
    </source>
</evidence>
<dbReference type="InterPro" id="IPR010296">
    <property type="entry name" value="DUF899_thioredox"/>
</dbReference>
<evidence type="ECO:0000313" key="2">
    <source>
        <dbReference type="Proteomes" id="UP000017819"/>
    </source>
</evidence>
<keyword evidence="2" id="KW-1185">Reference proteome</keyword>
<name>V4RSA1_9HYPH</name>
<dbReference type="STRING" id="631454.N177_1340"/>
<dbReference type="OrthoDB" id="7331188at2"/>
<dbReference type="PATRIC" id="fig|631454.5.peg.1325"/>
<gene>
    <name evidence="1" type="ORF">N177_1340</name>
</gene>
<sequence>MQRNPVVGREEWLEARRALLAKEKAETRMRDEVRAARQALPWVRVEKDYVFGTPTGRKSLAELFDGRSQLIVYHFMMGPGWSAGCDGCSFLADHLDGTLPHLNHHDVTLIAVSRAPLSEIETYKRRMGWRFPWVSSNGSDFNYDFNVSFTPEAMAADTVFYNFRDTPVERAFEELPGLSAFYRDETGEVFHTYSSYARGPEELIGTLMILDRAPKGRNEEGTMDFVRRHDEYEAAPKPDRACHGEAAE</sequence>
<proteinExistence type="predicted"/>
<dbReference type="RefSeq" id="WP_023431485.1">
    <property type="nucleotide sequence ID" value="NZ_AWXZ01000017.1"/>
</dbReference>
<dbReference type="EMBL" id="AWXZ01000017">
    <property type="protein sequence ID" value="ESR26005.1"/>
    <property type="molecule type" value="Genomic_DNA"/>
</dbReference>
<organism evidence="1 2">
    <name type="scientific">Lutibaculum baratangense AMV1</name>
    <dbReference type="NCBI Taxonomy" id="631454"/>
    <lineage>
        <taxon>Bacteria</taxon>
        <taxon>Pseudomonadati</taxon>
        <taxon>Pseudomonadota</taxon>
        <taxon>Alphaproteobacteria</taxon>
        <taxon>Hyphomicrobiales</taxon>
        <taxon>Tepidamorphaceae</taxon>
        <taxon>Lutibaculum</taxon>
    </lineage>
</organism>
<dbReference type="eggNOG" id="COG4312">
    <property type="taxonomic scope" value="Bacteria"/>
</dbReference>
<accession>V4RSA1</accession>
<protein>
    <recommendedName>
        <fullName evidence="3">Thioredoxin domain-containing protein</fullName>
    </recommendedName>
</protein>
<dbReference type="Pfam" id="PF05988">
    <property type="entry name" value="DUF899"/>
    <property type="match status" value="1"/>
</dbReference>
<comment type="caution">
    <text evidence="1">The sequence shown here is derived from an EMBL/GenBank/DDBJ whole genome shotgun (WGS) entry which is preliminary data.</text>
</comment>